<gene>
    <name evidence="3" type="ORF">SAMN04488082_12085</name>
</gene>
<dbReference type="Pfam" id="PF03886">
    <property type="entry name" value="ABC_trans_aux"/>
    <property type="match status" value="1"/>
</dbReference>
<sequence>MPIRYFLPFILMLALAGCGATRTTAPDVRYYTLEYESPAFTGTQAKAVIVLNRFGVAPEFNTGKIVYRDLSFGRQEYAYHQWRATPQALVADYLRRDMQQSGLFLAVNRAGSSVSATHQLEGMIEEWLEVDAEEHWLATAGLTVTLLDLRARAISDQVLFQRTYRESEPAAKKNPGSVVEAMSRVMRRLSERVIADVHTAVK</sequence>
<dbReference type="STRING" id="52560.SAMN04488082_12085"/>
<feature type="domain" description="ABC-type transport auxiliary lipoprotein component" evidence="2">
    <location>
        <begin position="31"/>
        <end position="193"/>
    </location>
</feature>
<proteinExistence type="predicted"/>
<evidence type="ECO:0000313" key="3">
    <source>
        <dbReference type="EMBL" id="SFK32914.1"/>
    </source>
</evidence>
<dbReference type="PROSITE" id="PS51257">
    <property type="entry name" value="PROKAR_LIPOPROTEIN"/>
    <property type="match status" value="1"/>
</dbReference>
<dbReference type="OrthoDB" id="5470593at2"/>
<dbReference type="SUPFAM" id="SSF159594">
    <property type="entry name" value="XCC0632-like"/>
    <property type="match status" value="1"/>
</dbReference>
<accession>A0A1I3YM62</accession>
<evidence type="ECO:0000259" key="2">
    <source>
        <dbReference type="Pfam" id="PF03886"/>
    </source>
</evidence>
<keyword evidence="1" id="KW-0732">Signal</keyword>
<dbReference type="EMBL" id="FORX01000020">
    <property type="protein sequence ID" value="SFK32914.1"/>
    <property type="molecule type" value="Genomic_DNA"/>
</dbReference>
<evidence type="ECO:0000256" key="1">
    <source>
        <dbReference type="SAM" id="SignalP"/>
    </source>
</evidence>
<keyword evidence="4" id="KW-1185">Reference proteome</keyword>
<dbReference type="Proteomes" id="UP000198635">
    <property type="component" value="Unassembled WGS sequence"/>
</dbReference>
<protein>
    <submittedName>
        <fullName evidence="3">ABC-type transport auxiliary lipoprotein component</fullName>
    </submittedName>
</protein>
<dbReference type="RefSeq" id="WP_092378181.1">
    <property type="nucleotide sequence ID" value="NZ_FORX01000020.1"/>
</dbReference>
<dbReference type="Gene3D" id="3.40.50.10610">
    <property type="entry name" value="ABC-type transport auxiliary lipoprotein component"/>
    <property type="match status" value="1"/>
</dbReference>
<feature type="signal peptide" evidence="1">
    <location>
        <begin position="1"/>
        <end position="20"/>
    </location>
</feature>
<dbReference type="InterPro" id="IPR005586">
    <property type="entry name" value="ABC_trans_aux"/>
</dbReference>
<reference evidence="4" key="1">
    <citation type="submission" date="2016-10" db="EMBL/GenBank/DDBJ databases">
        <authorList>
            <person name="Varghese N."/>
            <person name="Submissions S."/>
        </authorList>
    </citation>
    <scope>NUCLEOTIDE SEQUENCE [LARGE SCALE GENOMIC DNA]</scope>
    <source>
        <strain evidence="4">DSM 5918</strain>
    </source>
</reference>
<feature type="chain" id="PRO_5011504535" evidence="1">
    <location>
        <begin position="21"/>
        <end position="202"/>
    </location>
</feature>
<organism evidence="3 4">
    <name type="scientific">Desulfomicrobium apsheronum</name>
    <dbReference type="NCBI Taxonomy" id="52560"/>
    <lineage>
        <taxon>Bacteria</taxon>
        <taxon>Pseudomonadati</taxon>
        <taxon>Thermodesulfobacteriota</taxon>
        <taxon>Desulfovibrionia</taxon>
        <taxon>Desulfovibrionales</taxon>
        <taxon>Desulfomicrobiaceae</taxon>
        <taxon>Desulfomicrobium</taxon>
    </lineage>
</organism>
<name>A0A1I3YM62_9BACT</name>
<keyword evidence="3" id="KW-0449">Lipoprotein</keyword>
<evidence type="ECO:0000313" key="4">
    <source>
        <dbReference type="Proteomes" id="UP000198635"/>
    </source>
</evidence>
<dbReference type="AlphaFoldDB" id="A0A1I3YM62"/>